<dbReference type="AlphaFoldDB" id="A0A6J4CW75"/>
<dbReference type="PROSITE" id="PS51257">
    <property type="entry name" value="PROKAR_LIPOPROTEIN"/>
    <property type="match status" value="1"/>
</dbReference>
<sequence>MGKKMKKYLEIALVNLALTLLFLGILALLCGCSDKFIEMKKSPCANTPDLFIAKLGISVVDIPPALKAKTLRC</sequence>
<organism evidence="2 3">
    <name type="scientific">Helicobacter suis</name>
    <dbReference type="NCBI Taxonomy" id="104628"/>
    <lineage>
        <taxon>Bacteria</taxon>
        <taxon>Pseudomonadati</taxon>
        <taxon>Campylobacterota</taxon>
        <taxon>Epsilonproteobacteria</taxon>
        <taxon>Campylobacterales</taxon>
        <taxon>Helicobacteraceae</taxon>
        <taxon>Helicobacter</taxon>
    </lineage>
</organism>
<name>A0A6J4CW75_9HELI</name>
<dbReference type="EMBL" id="AP023036">
    <property type="protein sequence ID" value="BCD45184.1"/>
    <property type="molecule type" value="Genomic_DNA"/>
</dbReference>
<evidence type="ECO:0008006" key="5">
    <source>
        <dbReference type="Google" id="ProtNLM"/>
    </source>
</evidence>
<evidence type="ECO:0000313" key="3">
    <source>
        <dbReference type="Proteomes" id="UP000317935"/>
    </source>
</evidence>
<reference evidence="1 4" key="2">
    <citation type="submission" date="2020-04" db="EMBL/GenBank/DDBJ databases">
        <title>Genomic analysis of gastric non-Helicobacter pylori Helicobacters isolated in Japan.</title>
        <authorList>
            <person name="Suzuki M."/>
            <person name="Rimbara E."/>
        </authorList>
    </citation>
    <scope>NUCLEOTIDE SEQUENCE [LARGE SCALE GENOMIC DNA]</scope>
    <source>
        <strain evidence="1 4">NHP19-0020</strain>
    </source>
</reference>
<dbReference type="EMBL" id="AP019774">
    <property type="protein sequence ID" value="BCD69646.1"/>
    <property type="molecule type" value="Genomic_DNA"/>
</dbReference>
<dbReference type="Proteomes" id="UP000509742">
    <property type="component" value="Chromosome"/>
</dbReference>
<reference evidence="2 3" key="1">
    <citation type="submission" date="2019-06" db="EMBL/GenBank/DDBJ databases">
        <title>Complete genome sequence of Helicobacter suis SNTW101c.</title>
        <authorList>
            <person name="Rimbara E."/>
            <person name="Suzuki M."/>
            <person name="Matsui H."/>
            <person name="Nakamura M."/>
            <person name="Mori S."/>
            <person name="Shibayama K."/>
        </authorList>
    </citation>
    <scope>NUCLEOTIDE SEQUENCE [LARGE SCALE GENOMIC DNA]</scope>
    <source>
        <strain evidence="2 3">SNTW101c</strain>
    </source>
</reference>
<evidence type="ECO:0000313" key="1">
    <source>
        <dbReference type="EMBL" id="BCD45184.1"/>
    </source>
</evidence>
<evidence type="ECO:0000313" key="2">
    <source>
        <dbReference type="EMBL" id="BCD69646.1"/>
    </source>
</evidence>
<gene>
    <name evidence="1" type="ORF">NHP190020_02230</name>
    <name evidence="2" type="ORF">SNTW_02910</name>
</gene>
<evidence type="ECO:0000313" key="4">
    <source>
        <dbReference type="Proteomes" id="UP000509742"/>
    </source>
</evidence>
<proteinExistence type="predicted"/>
<keyword evidence="4" id="KW-1185">Reference proteome</keyword>
<accession>A0A6J4CW75</accession>
<protein>
    <recommendedName>
        <fullName evidence="5">VirB7 type IV secretion protein</fullName>
    </recommendedName>
</protein>
<dbReference type="Proteomes" id="UP000317935">
    <property type="component" value="Chromosome"/>
</dbReference>